<feature type="region of interest" description="Disordered" evidence="1">
    <location>
        <begin position="77"/>
        <end position="362"/>
    </location>
</feature>
<feature type="compositionally biased region" description="Low complexity" evidence="1">
    <location>
        <begin position="547"/>
        <end position="560"/>
    </location>
</feature>
<evidence type="ECO:0000313" key="3">
    <source>
        <dbReference type="Proteomes" id="UP001153069"/>
    </source>
</evidence>
<accession>A0A9N8DZG3</accession>
<feature type="region of interest" description="Disordered" evidence="1">
    <location>
        <begin position="545"/>
        <end position="575"/>
    </location>
</feature>
<sequence>MGAENGKKLAPVSGADEDDSSSSSDEGPCLRYIDFAPLPQANWPTMFPYEVDINSEEKGSARPARLPLNVSVGSSALWRTQKRDSMLGDCADSCSDESGDSNNDSCSDDFNESMSTFSQESEVKHIRTKRAHTHRAEVSRTNHHAKRSQQRSQQEKLKRSTKPSKKGPLHNSDSRPRKTRHDVNHRLGSSASSLPVTRQQSQIQNHMARRGSTPCISGRSSPPPGSLDITRQSQQRVPGQRVQRGGRAADQKVGARKKEPGARNKEARARNKESRGRRELQNGRYLQRRPSRRASLSALESKNDAKESTEAIVVSEPPSNQASTVGPKSPKGMSAQRDRHTGKGKAPQSNPAKKQHGWTPSLSFLEAQRRYPKQASHESVITAPTVDSTLPSITTEHCSRQIIEVATSTQVSQDEPHSLTKAAQQAASASVAALLAAQPHLDSLSSASTISTTTTSTHGQGDNSTAALAAALSAAATAAASAAAALSSLPLQGQGISLSSFSLQGQGEGSTSSSIVQELERNALIEKLTWENAALTKENQRLKRLLSKATPSSATPQTTSRVDTWDQFSEDVWNQ</sequence>
<gene>
    <name evidence="2" type="ORF">SEMRO_412_G137980.1</name>
</gene>
<feature type="compositionally biased region" description="Basic and acidic residues" evidence="1">
    <location>
        <begin position="172"/>
        <end position="185"/>
    </location>
</feature>
<feature type="compositionally biased region" description="Polar residues" evidence="1">
    <location>
        <begin position="187"/>
        <end position="205"/>
    </location>
</feature>
<evidence type="ECO:0000313" key="2">
    <source>
        <dbReference type="EMBL" id="CAB9509969.1"/>
    </source>
</evidence>
<feature type="compositionally biased region" description="Basic residues" evidence="1">
    <location>
        <begin position="159"/>
        <end position="168"/>
    </location>
</feature>
<reference evidence="2" key="1">
    <citation type="submission" date="2020-06" db="EMBL/GenBank/DDBJ databases">
        <authorList>
            <consortium name="Plant Systems Biology data submission"/>
        </authorList>
    </citation>
    <scope>NUCLEOTIDE SEQUENCE</scope>
    <source>
        <strain evidence="2">D6</strain>
    </source>
</reference>
<organism evidence="2 3">
    <name type="scientific">Seminavis robusta</name>
    <dbReference type="NCBI Taxonomy" id="568900"/>
    <lineage>
        <taxon>Eukaryota</taxon>
        <taxon>Sar</taxon>
        <taxon>Stramenopiles</taxon>
        <taxon>Ochrophyta</taxon>
        <taxon>Bacillariophyta</taxon>
        <taxon>Bacillariophyceae</taxon>
        <taxon>Bacillariophycidae</taxon>
        <taxon>Naviculales</taxon>
        <taxon>Naviculaceae</taxon>
        <taxon>Seminavis</taxon>
    </lineage>
</organism>
<dbReference type="Proteomes" id="UP001153069">
    <property type="component" value="Unassembled WGS sequence"/>
</dbReference>
<dbReference type="AlphaFoldDB" id="A0A9N8DZG3"/>
<feature type="region of interest" description="Disordered" evidence="1">
    <location>
        <begin position="1"/>
        <end position="29"/>
    </location>
</feature>
<feature type="compositionally biased region" description="Polar residues" evidence="1">
    <location>
        <begin position="317"/>
        <end position="326"/>
    </location>
</feature>
<name>A0A9N8DZG3_9STRA</name>
<keyword evidence="3" id="KW-1185">Reference proteome</keyword>
<proteinExistence type="predicted"/>
<protein>
    <submittedName>
        <fullName evidence="2">Uncharacterized protein</fullName>
    </submittedName>
</protein>
<feature type="compositionally biased region" description="Polar residues" evidence="1">
    <location>
        <begin position="347"/>
        <end position="362"/>
    </location>
</feature>
<feature type="compositionally biased region" description="Low complexity" evidence="1">
    <location>
        <begin position="231"/>
        <end position="246"/>
    </location>
</feature>
<dbReference type="EMBL" id="CAICTM010000411">
    <property type="protein sequence ID" value="CAB9509969.1"/>
    <property type="molecule type" value="Genomic_DNA"/>
</dbReference>
<comment type="caution">
    <text evidence="2">The sequence shown here is derived from an EMBL/GenBank/DDBJ whole genome shotgun (WGS) entry which is preliminary data.</text>
</comment>
<evidence type="ECO:0000256" key="1">
    <source>
        <dbReference type="SAM" id="MobiDB-lite"/>
    </source>
</evidence>
<feature type="compositionally biased region" description="Basic and acidic residues" evidence="1">
    <location>
        <begin position="256"/>
        <end position="281"/>
    </location>
</feature>